<dbReference type="GO" id="GO:0003677">
    <property type="term" value="F:DNA binding"/>
    <property type="evidence" value="ECO:0007669"/>
    <property type="project" value="UniProtKB-KW"/>
</dbReference>
<evidence type="ECO:0000259" key="6">
    <source>
        <dbReference type="PROSITE" id="PS51294"/>
    </source>
</evidence>
<keyword evidence="2" id="KW-0677">Repeat</keyword>
<reference evidence="7 8" key="1">
    <citation type="submission" date="2023-12" db="EMBL/GenBank/DDBJ databases">
        <title>A high-quality genome assembly for Dillenia turbinata (Dilleniales).</title>
        <authorList>
            <person name="Chanderbali A."/>
        </authorList>
    </citation>
    <scope>NUCLEOTIDE SEQUENCE [LARGE SCALE GENOMIC DNA]</scope>
    <source>
        <strain evidence="7">LSX21</strain>
        <tissue evidence="7">Leaf</tissue>
    </source>
</reference>
<evidence type="ECO:0000256" key="4">
    <source>
        <dbReference type="ARBA" id="ARBA00023242"/>
    </source>
</evidence>
<evidence type="ECO:0000313" key="8">
    <source>
        <dbReference type="Proteomes" id="UP001370490"/>
    </source>
</evidence>
<proteinExistence type="predicted"/>
<comment type="subcellular location">
    <subcellularLocation>
        <location evidence="1">Nucleus</location>
    </subcellularLocation>
</comment>
<dbReference type="Pfam" id="PF00249">
    <property type="entry name" value="Myb_DNA-binding"/>
    <property type="match status" value="1"/>
</dbReference>
<dbReference type="PROSITE" id="PS50090">
    <property type="entry name" value="MYB_LIKE"/>
    <property type="match status" value="1"/>
</dbReference>
<gene>
    <name evidence="7" type="ORF">RJ641_015372</name>
</gene>
<evidence type="ECO:0000259" key="5">
    <source>
        <dbReference type="PROSITE" id="PS50090"/>
    </source>
</evidence>
<evidence type="ECO:0000256" key="3">
    <source>
        <dbReference type="ARBA" id="ARBA00023125"/>
    </source>
</evidence>
<dbReference type="PANTHER" id="PTHR10641">
    <property type="entry name" value="MYB FAMILY TRANSCRIPTION FACTOR"/>
    <property type="match status" value="1"/>
</dbReference>
<evidence type="ECO:0000256" key="1">
    <source>
        <dbReference type="ARBA" id="ARBA00004123"/>
    </source>
</evidence>
<dbReference type="Proteomes" id="UP001370490">
    <property type="component" value="Unassembled WGS sequence"/>
</dbReference>
<keyword evidence="4" id="KW-0539">Nucleus</keyword>
<sequence length="212" mass="24602">MVRTPCEKNGVRKGSWTPEEDAKLIAYINRYGHWNWRQLPRFAGLKRCGKSCRLRWMNYLKPDIKRGNYTMQEEEIIIIDQEGEVSKSTNALPLSDEIFHQILGNLFLSQEDLSCSELSSSSSSSSSYNHSSASSSSEVLSHDNMNLVVHHDCFPQGPFEISSGNFWGCEPQIDEFPKPLEEPFINYCDNHLDYYFIHQLMQEPPEKDYFQY</sequence>
<dbReference type="AlphaFoldDB" id="A0AAN8V147"/>
<name>A0AAN8V147_9MAGN</name>
<feature type="domain" description="Myb-like" evidence="5">
    <location>
        <begin position="8"/>
        <end position="60"/>
    </location>
</feature>
<dbReference type="GO" id="GO:0005634">
    <property type="term" value="C:nucleus"/>
    <property type="evidence" value="ECO:0007669"/>
    <property type="project" value="UniProtKB-SubCell"/>
</dbReference>
<evidence type="ECO:0000313" key="7">
    <source>
        <dbReference type="EMBL" id="KAK6919468.1"/>
    </source>
</evidence>
<protein>
    <submittedName>
        <fullName evidence="7">SANT/Myb domain</fullName>
    </submittedName>
</protein>
<accession>A0AAN8V147</accession>
<dbReference type="PROSITE" id="PS51294">
    <property type="entry name" value="HTH_MYB"/>
    <property type="match status" value="1"/>
</dbReference>
<dbReference type="InterPro" id="IPR015495">
    <property type="entry name" value="Myb_TF_plants"/>
</dbReference>
<dbReference type="InterPro" id="IPR009057">
    <property type="entry name" value="Homeodomain-like_sf"/>
</dbReference>
<dbReference type="InterPro" id="IPR001005">
    <property type="entry name" value="SANT/Myb"/>
</dbReference>
<organism evidence="7 8">
    <name type="scientific">Dillenia turbinata</name>
    <dbReference type="NCBI Taxonomy" id="194707"/>
    <lineage>
        <taxon>Eukaryota</taxon>
        <taxon>Viridiplantae</taxon>
        <taxon>Streptophyta</taxon>
        <taxon>Embryophyta</taxon>
        <taxon>Tracheophyta</taxon>
        <taxon>Spermatophyta</taxon>
        <taxon>Magnoliopsida</taxon>
        <taxon>eudicotyledons</taxon>
        <taxon>Gunneridae</taxon>
        <taxon>Pentapetalae</taxon>
        <taxon>Dilleniales</taxon>
        <taxon>Dilleniaceae</taxon>
        <taxon>Dillenia</taxon>
    </lineage>
</organism>
<dbReference type="CDD" id="cd00167">
    <property type="entry name" value="SANT"/>
    <property type="match status" value="1"/>
</dbReference>
<comment type="caution">
    <text evidence="7">The sequence shown here is derived from an EMBL/GenBank/DDBJ whole genome shotgun (WGS) entry which is preliminary data.</text>
</comment>
<feature type="domain" description="HTH myb-type" evidence="6">
    <location>
        <begin position="8"/>
        <end position="64"/>
    </location>
</feature>
<dbReference type="SMART" id="SM00717">
    <property type="entry name" value="SANT"/>
    <property type="match status" value="1"/>
</dbReference>
<dbReference type="EMBL" id="JBAMMX010000021">
    <property type="protein sequence ID" value="KAK6919468.1"/>
    <property type="molecule type" value="Genomic_DNA"/>
</dbReference>
<dbReference type="Gene3D" id="1.10.10.60">
    <property type="entry name" value="Homeodomain-like"/>
    <property type="match status" value="1"/>
</dbReference>
<dbReference type="PANTHER" id="PTHR10641:SF1413">
    <property type="entry name" value="MYB-RELATED PROTEIN MYB4"/>
    <property type="match status" value="1"/>
</dbReference>
<dbReference type="FunFam" id="1.10.10.60:FF:000001">
    <property type="entry name" value="MYB-related transcription factor"/>
    <property type="match status" value="1"/>
</dbReference>
<dbReference type="SUPFAM" id="SSF46689">
    <property type="entry name" value="Homeodomain-like"/>
    <property type="match status" value="1"/>
</dbReference>
<keyword evidence="3" id="KW-0238">DNA-binding</keyword>
<dbReference type="InterPro" id="IPR017930">
    <property type="entry name" value="Myb_dom"/>
</dbReference>
<keyword evidence="8" id="KW-1185">Reference proteome</keyword>
<evidence type="ECO:0000256" key="2">
    <source>
        <dbReference type="ARBA" id="ARBA00022737"/>
    </source>
</evidence>